<comment type="caution">
    <text evidence="3">The sequence shown here is derived from an EMBL/GenBank/DDBJ whole genome shotgun (WGS) entry which is preliminary data.</text>
</comment>
<name>A0A6N9TJN8_9ALTE</name>
<organism evidence="3 4">
    <name type="scientific">Alteromonas genovensis</name>
    <dbReference type="NCBI Taxonomy" id="471225"/>
    <lineage>
        <taxon>Bacteria</taxon>
        <taxon>Pseudomonadati</taxon>
        <taxon>Pseudomonadota</taxon>
        <taxon>Gammaproteobacteria</taxon>
        <taxon>Alteromonadales</taxon>
        <taxon>Alteromonadaceae</taxon>
        <taxon>Alteromonas/Salinimonas group</taxon>
        <taxon>Alteromonas</taxon>
    </lineage>
</organism>
<dbReference type="RefSeq" id="WP_163106975.1">
    <property type="nucleotide sequence ID" value="NZ_JAAAWO010000009.1"/>
</dbReference>
<protein>
    <submittedName>
        <fullName evidence="3">Uncharacterized protein</fullName>
    </submittedName>
</protein>
<feature type="chain" id="PRO_5026854495" evidence="2">
    <location>
        <begin position="23"/>
        <end position="186"/>
    </location>
</feature>
<evidence type="ECO:0000313" key="3">
    <source>
        <dbReference type="EMBL" id="NDW16315.1"/>
    </source>
</evidence>
<keyword evidence="4" id="KW-1185">Reference proteome</keyword>
<evidence type="ECO:0000313" key="4">
    <source>
        <dbReference type="Proteomes" id="UP000471381"/>
    </source>
</evidence>
<dbReference type="EMBL" id="JAAAWO010000009">
    <property type="protein sequence ID" value="NDW16315.1"/>
    <property type="molecule type" value="Genomic_DNA"/>
</dbReference>
<evidence type="ECO:0000256" key="2">
    <source>
        <dbReference type="SAM" id="SignalP"/>
    </source>
</evidence>
<sequence length="186" mass="20305">MKSRAITLISLLAALGTFSVQAESISKAIEKCRGTENSLKRLMCYDRMAKSISQYDDVDMQISDVPAIPRATPKPAVTKVPAVRPTVAAAPQEMEEQDPEASFGLDKKRTPADDVSEVALTVAEVSKGTRGKQVITFNDGSQWQQVDNTYLKLETGQGVTIEKGLFGAFFLGVDGINKRLKVKRLK</sequence>
<evidence type="ECO:0000256" key="1">
    <source>
        <dbReference type="SAM" id="MobiDB-lite"/>
    </source>
</evidence>
<reference evidence="3 4" key="1">
    <citation type="submission" date="2020-01" db="EMBL/GenBank/DDBJ databases">
        <title>Genomes of bacteria type strains.</title>
        <authorList>
            <person name="Chen J."/>
            <person name="Zhu S."/>
            <person name="Yang J."/>
        </authorList>
    </citation>
    <scope>NUCLEOTIDE SEQUENCE [LARGE SCALE GENOMIC DNA]</scope>
    <source>
        <strain evidence="3 4">LMG 24078</strain>
    </source>
</reference>
<keyword evidence="2" id="KW-0732">Signal</keyword>
<proteinExistence type="predicted"/>
<gene>
    <name evidence="3" type="ORF">GTQ48_12375</name>
</gene>
<accession>A0A6N9TJN8</accession>
<feature type="signal peptide" evidence="2">
    <location>
        <begin position="1"/>
        <end position="22"/>
    </location>
</feature>
<feature type="region of interest" description="Disordered" evidence="1">
    <location>
        <begin position="89"/>
        <end position="108"/>
    </location>
</feature>
<dbReference type="Proteomes" id="UP000471381">
    <property type="component" value="Unassembled WGS sequence"/>
</dbReference>
<dbReference type="AlphaFoldDB" id="A0A6N9TJN8"/>